<dbReference type="EMBL" id="CACRXK020000351">
    <property type="protein sequence ID" value="CAB3981090.1"/>
    <property type="molecule type" value="Genomic_DNA"/>
</dbReference>
<keyword evidence="3" id="KW-0106">Calcium</keyword>
<proteinExistence type="predicted"/>
<sequence length="1407" mass="152041">QRESKFVGIAFQNVAQDVPETQSSVLIPIVLTGNRAVPITFAIDTVSVSATQGTDYVWSRQSVTINPNDPSTYIASIPITNDNIVEGDELFRVLIDASNALVTNNGAFLTVTIKDDDTANVRFSQSTYVFGENVNVGTVTIEIDRNLETTATVTVSSTTNTATSGVDFVAIVSRQVIFTSGDTSKQLTVRILDDNIVEANEVLSLSLTTGTGSPLAVGTPGTALITINDDDVASVEMDSISYTYSENDATAVVEAKLNALAPIARPLSFRIFTENGTAYSPRDFTHLDQIGVFNPGVGNDAKVSFSIVISNDVVVENTESFFVQLAEINSALQIVNPNRSTVFIQDNDAFEAQFTHGDLTVNEEAGSVQISVRLNGQHEREVTIRLTTTQITATAGADYENQVVDLQFSPGDSLEALDIRILDDLVIEGTETFRVTISSNDAQVRIVDPPSITVTIIDTDVATVSFNQTEYRVSEDVGSSALWVELKNDLQLNAEVNVQVYNFPDTAKSPEDYTFANTLTILTFRGGQTKLLPIYYNVIDDNNVENEESFYGLINADGVTVRAEEPLLVKAYIEDNDVAIVGFTQALYTVNENADAVVEVQLQNTLAVSVTVSIKTTTGTAGSNDFGGITRRDLTFDPGETTIPVTIQIVRDVNVENNENFIVSLETTHPRVQFSRNTATVRIDDDDRVSIAFQQPRYIVNEDDGSVQISYPIVGSTDVPLNYVVHIDQGSARLGSDYLGIALPVTISQGTTQNTVTVQLVNDENIESNETFALRMDNLNDARIILANPSTTTVEILDDDAATVEFTQPQYSVLESGVSVTATLNLTGILDQATTVSVSSHDVTAIAGLDYTAISNQEITFTPNGPTEQDIVVQISNDSLLEGTESFLLAVSSQNVNTRIGDNANTTVRILDNDVVSVDFVLTSVNALEQVSAAIVEIEIQGARTLPVTVRVQSINLNAESGSDYTAVDTEVTFQTSESTKSVPVLITNDNLIEIDEQFILRLSSDDNNVIINDNEMRITIVDNDVAAIRFEQSSYTVNEANDNVTLHILLTGNLGIPVSAEVQLNAQTADDGTDFTIPITRTVTFSPGSNRADITINIIDDDIVEATETFFADLAGIGPKVILGSPRRTTVFIQDNDNALVRFLISTRNVNEDAGFLNMTIELITVNPLQRDVSVRYSTEEGTAESPEDFSNVVGSTVIFRAGDSNGARQYGIVPIIDDQIVEASESFIIRLISIDPGLIPTTFSSTTISIIDNDRATLAFAQSAYSVNEPDTPVQLLVLLTGTITRTVTARVNTLNIDAVGGSDYSSIADRQITFSPGNPTFQSVDVTINDDAIVENNERFTATLTAENGVNIRPDRATTTVTIVDNDVVTVSLQASQIDVTEASANAIVLVTVNGAREREISVK</sequence>
<comment type="caution">
    <text evidence="5">The sequence shown here is derived from an EMBL/GenBank/DDBJ whole genome shotgun (WGS) entry which is preliminary data.</text>
</comment>
<keyword evidence="4" id="KW-0813">Transport</keyword>
<evidence type="ECO:0000256" key="4">
    <source>
        <dbReference type="ARBA" id="ARBA00023065"/>
    </source>
</evidence>
<reference evidence="5" key="1">
    <citation type="submission" date="2020-04" db="EMBL/GenBank/DDBJ databases">
        <authorList>
            <person name="Alioto T."/>
            <person name="Alioto T."/>
            <person name="Gomez Garrido J."/>
        </authorList>
    </citation>
    <scope>NUCLEOTIDE SEQUENCE</scope>
    <source>
        <strain evidence="5">A484AB</strain>
    </source>
</reference>
<dbReference type="SUPFAM" id="SSF141072">
    <property type="entry name" value="CalX-like"/>
    <property type="match status" value="12"/>
</dbReference>
<evidence type="ECO:0000256" key="3">
    <source>
        <dbReference type="ARBA" id="ARBA00022837"/>
    </source>
</evidence>
<evidence type="ECO:0000313" key="5">
    <source>
        <dbReference type="EMBL" id="CAB3981090.1"/>
    </source>
</evidence>
<dbReference type="InterPro" id="IPR003644">
    <property type="entry name" value="Calx_beta"/>
</dbReference>
<keyword evidence="4" id="KW-0406">Ion transport</keyword>
<evidence type="ECO:0000313" key="6">
    <source>
        <dbReference type="Proteomes" id="UP001152795"/>
    </source>
</evidence>
<dbReference type="GO" id="GO:0007154">
    <property type="term" value="P:cell communication"/>
    <property type="evidence" value="ECO:0007669"/>
    <property type="project" value="InterPro"/>
</dbReference>
<dbReference type="PANTHER" id="PTHR11878:SF65">
    <property type="entry name" value="NA_CA-EXCHANGE PROTEIN, ISOFORM G"/>
    <property type="match status" value="1"/>
</dbReference>
<protein>
    <submittedName>
        <fullName evidence="5">Tandem-95 repeat</fullName>
    </submittedName>
</protein>
<feature type="non-terminal residue" evidence="5">
    <location>
        <position position="1407"/>
    </location>
</feature>
<gene>
    <name evidence="5" type="ORF">PACLA_8A037653</name>
</gene>
<name>A0A7D9DE55_PARCT</name>
<accession>A0A7D9DE55</accession>
<dbReference type="InterPro" id="IPR038081">
    <property type="entry name" value="CalX-like_sf"/>
</dbReference>
<evidence type="ECO:0000256" key="2">
    <source>
        <dbReference type="ARBA" id="ARBA00022737"/>
    </source>
</evidence>
<keyword evidence="2" id="KW-0677">Repeat</keyword>
<dbReference type="GO" id="GO:0016020">
    <property type="term" value="C:membrane"/>
    <property type="evidence" value="ECO:0007669"/>
    <property type="project" value="InterPro"/>
</dbReference>
<keyword evidence="6" id="KW-1185">Reference proteome</keyword>
<evidence type="ECO:0000256" key="1">
    <source>
        <dbReference type="ARBA" id="ARBA00022729"/>
    </source>
</evidence>
<dbReference type="Gene3D" id="2.60.40.2030">
    <property type="match status" value="12"/>
</dbReference>
<dbReference type="PANTHER" id="PTHR11878">
    <property type="entry name" value="SODIUM/CALCIUM EXCHANGER"/>
    <property type="match status" value="1"/>
</dbReference>
<dbReference type="SMART" id="SM00237">
    <property type="entry name" value="Calx_beta"/>
    <property type="match status" value="12"/>
</dbReference>
<keyword evidence="1" id="KW-0732">Signal</keyword>
<dbReference type="Pfam" id="PF03160">
    <property type="entry name" value="Calx-beta"/>
    <property type="match status" value="6"/>
</dbReference>
<dbReference type="GO" id="GO:0030001">
    <property type="term" value="P:metal ion transport"/>
    <property type="evidence" value="ECO:0007669"/>
    <property type="project" value="TreeGrafter"/>
</dbReference>
<dbReference type="InterPro" id="IPR051171">
    <property type="entry name" value="CaCA"/>
</dbReference>
<organism evidence="5 6">
    <name type="scientific">Paramuricea clavata</name>
    <name type="common">Red gorgonian</name>
    <name type="synonym">Violescent sea-whip</name>
    <dbReference type="NCBI Taxonomy" id="317549"/>
    <lineage>
        <taxon>Eukaryota</taxon>
        <taxon>Metazoa</taxon>
        <taxon>Cnidaria</taxon>
        <taxon>Anthozoa</taxon>
        <taxon>Octocorallia</taxon>
        <taxon>Malacalcyonacea</taxon>
        <taxon>Plexauridae</taxon>
        <taxon>Paramuricea</taxon>
    </lineage>
</organism>
<dbReference type="Proteomes" id="UP001152795">
    <property type="component" value="Unassembled WGS sequence"/>
</dbReference>
<dbReference type="OrthoDB" id="2324346at2759"/>